<keyword evidence="4" id="KW-1185">Reference proteome</keyword>
<name>A0AAJ0GK69_9PEZI</name>
<gene>
    <name evidence="3" type="ORF">LTR09_000746</name>
</gene>
<feature type="region of interest" description="Disordered" evidence="1">
    <location>
        <begin position="1"/>
        <end position="21"/>
    </location>
</feature>
<dbReference type="Proteomes" id="UP001271007">
    <property type="component" value="Unassembled WGS sequence"/>
</dbReference>
<evidence type="ECO:0000313" key="3">
    <source>
        <dbReference type="EMBL" id="KAK3059180.1"/>
    </source>
</evidence>
<dbReference type="AlphaFoldDB" id="A0AAJ0GK69"/>
<dbReference type="PANTHER" id="PTHR42085">
    <property type="entry name" value="F-BOX DOMAIN-CONTAINING PROTEIN"/>
    <property type="match status" value="1"/>
</dbReference>
<dbReference type="EMBL" id="JAWDJX010000001">
    <property type="protein sequence ID" value="KAK3059180.1"/>
    <property type="molecule type" value="Genomic_DNA"/>
</dbReference>
<reference evidence="3" key="1">
    <citation type="submission" date="2023-04" db="EMBL/GenBank/DDBJ databases">
        <title>Black Yeasts Isolated from many extreme environments.</title>
        <authorList>
            <person name="Coleine C."/>
            <person name="Stajich J.E."/>
            <person name="Selbmann L."/>
        </authorList>
    </citation>
    <scope>NUCLEOTIDE SEQUENCE</scope>
    <source>
        <strain evidence="3">CCFEE 5312</strain>
    </source>
</reference>
<feature type="domain" description="2EXR" evidence="2">
    <location>
        <begin position="226"/>
        <end position="314"/>
    </location>
</feature>
<proteinExistence type="predicted"/>
<evidence type="ECO:0000256" key="1">
    <source>
        <dbReference type="SAM" id="MobiDB-lite"/>
    </source>
</evidence>
<feature type="compositionally biased region" description="Basic and acidic residues" evidence="1">
    <location>
        <begin position="10"/>
        <end position="20"/>
    </location>
</feature>
<dbReference type="PANTHER" id="PTHR42085:SF1">
    <property type="entry name" value="F-BOX DOMAIN-CONTAINING PROTEIN"/>
    <property type="match status" value="1"/>
</dbReference>
<organism evidence="3 4">
    <name type="scientific">Extremus antarcticus</name>
    <dbReference type="NCBI Taxonomy" id="702011"/>
    <lineage>
        <taxon>Eukaryota</taxon>
        <taxon>Fungi</taxon>
        <taxon>Dikarya</taxon>
        <taxon>Ascomycota</taxon>
        <taxon>Pezizomycotina</taxon>
        <taxon>Dothideomycetes</taxon>
        <taxon>Dothideomycetidae</taxon>
        <taxon>Mycosphaerellales</taxon>
        <taxon>Extremaceae</taxon>
        <taxon>Extremus</taxon>
    </lineage>
</organism>
<dbReference type="Pfam" id="PF20150">
    <property type="entry name" value="2EXR"/>
    <property type="match status" value="1"/>
</dbReference>
<sequence length="624" mass="71180">MTPKCTSFSPKDENVTDNKPPDLFSLPAELRTYIYELVLFVPTGHPFNIHDSIYTHETHGRPRRRITPVIQPPLTRTCAQIRAEALPIYYASSSFYLGSFKSALSGLYQTTDYFQAEHAVLDSTGIVFLSAIGSEQRQLLTRLYISVSDGDIEALEAFLLDQLARQPISIVEASRKESVLVSSRDGYRWAWKTNPRLRITLYRVSFNPPIHRTAMPKAKPPTLLTLPAELRIQIFELVLYLPTGHTIIIENKIYTRAKRRRISPVATPPLARTCRQIRQEALPIYYASCSFYLGTFQGHFKLYRPFRVDSNIDAIAFLTAIGPEQRSMIKRLYIGIPETDSAENKDFFIRHFDRQTADLTEVGAKEGNLVSWKPGYRSGRRFFHRKKIPLFHVTFALPEAFNPSIVPGSETMKTNLFSLPAELRIRIYELVLYLPTGHTIHLDDKIRTRRTKRRFSRRLSPVTQPPLTRTCAQIRAESLSIFYASARFYLGKFSIFRSLDMNTDAISYLTAIGSEQRAMIKRLYIGCDGKYEALVHEFMSGRFEGTVEVGQASWKDRVFIAAGRKGQERHYTLVTDTPWRACDPRPVSPIVAGPVRTHYDGNPPPLGRPAKKVKLLHIRFVGTG</sequence>
<evidence type="ECO:0000259" key="2">
    <source>
        <dbReference type="Pfam" id="PF20150"/>
    </source>
</evidence>
<protein>
    <recommendedName>
        <fullName evidence="2">2EXR domain-containing protein</fullName>
    </recommendedName>
</protein>
<evidence type="ECO:0000313" key="4">
    <source>
        <dbReference type="Proteomes" id="UP001271007"/>
    </source>
</evidence>
<dbReference type="InterPro" id="IPR045518">
    <property type="entry name" value="2EXR"/>
</dbReference>
<dbReference type="InterPro" id="IPR038883">
    <property type="entry name" value="AN11006-like"/>
</dbReference>
<comment type="caution">
    <text evidence="3">The sequence shown here is derived from an EMBL/GenBank/DDBJ whole genome shotgun (WGS) entry which is preliminary data.</text>
</comment>
<accession>A0AAJ0GK69</accession>